<reference evidence="2" key="1">
    <citation type="submission" date="2022-12" db="EMBL/GenBank/DDBJ databases">
        <title>Draft genome assemblies for two species of Escallonia (Escalloniales).</title>
        <authorList>
            <person name="Chanderbali A."/>
            <person name="Dervinis C."/>
            <person name="Anghel I."/>
            <person name="Soltis D."/>
            <person name="Soltis P."/>
            <person name="Zapata F."/>
        </authorList>
    </citation>
    <scope>NUCLEOTIDE SEQUENCE</scope>
    <source>
        <strain evidence="2">UCBG64.0493</strain>
        <tissue evidence="2">Leaf</tissue>
    </source>
</reference>
<keyword evidence="3" id="KW-1185">Reference proteome</keyword>
<evidence type="ECO:0000313" key="2">
    <source>
        <dbReference type="EMBL" id="KAK3011992.1"/>
    </source>
</evidence>
<feature type="compositionally biased region" description="Polar residues" evidence="1">
    <location>
        <begin position="564"/>
        <end position="574"/>
    </location>
</feature>
<name>A0AA88VPM3_9ASTE</name>
<protein>
    <submittedName>
        <fullName evidence="2">Uncharacterized protein</fullName>
    </submittedName>
</protein>
<feature type="region of interest" description="Disordered" evidence="1">
    <location>
        <begin position="1"/>
        <end position="29"/>
    </location>
</feature>
<feature type="compositionally biased region" description="Acidic residues" evidence="1">
    <location>
        <begin position="196"/>
        <end position="212"/>
    </location>
</feature>
<feature type="compositionally biased region" description="Basic and acidic residues" evidence="1">
    <location>
        <begin position="527"/>
        <end position="537"/>
    </location>
</feature>
<feature type="compositionally biased region" description="Basic and acidic residues" evidence="1">
    <location>
        <begin position="179"/>
        <end position="195"/>
    </location>
</feature>
<organism evidence="2 3">
    <name type="scientific">Escallonia herrerae</name>
    <dbReference type="NCBI Taxonomy" id="1293975"/>
    <lineage>
        <taxon>Eukaryota</taxon>
        <taxon>Viridiplantae</taxon>
        <taxon>Streptophyta</taxon>
        <taxon>Embryophyta</taxon>
        <taxon>Tracheophyta</taxon>
        <taxon>Spermatophyta</taxon>
        <taxon>Magnoliopsida</taxon>
        <taxon>eudicotyledons</taxon>
        <taxon>Gunneridae</taxon>
        <taxon>Pentapetalae</taxon>
        <taxon>asterids</taxon>
        <taxon>campanulids</taxon>
        <taxon>Escalloniales</taxon>
        <taxon>Escalloniaceae</taxon>
        <taxon>Escallonia</taxon>
    </lineage>
</organism>
<feature type="compositionally biased region" description="Basic and acidic residues" evidence="1">
    <location>
        <begin position="505"/>
        <end position="516"/>
    </location>
</feature>
<evidence type="ECO:0000313" key="3">
    <source>
        <dbReference type="Proteomes" id="UP001188597"/>
    </source>
</evidence>
<dbReference type="Proteomes" id="UP001188597">
    <property type="component" value="Unassembled WGS sequence"/>
</dbReference>
<feature type="compositionally biased region" description="Acidic residues" evidence="1">
    <location>
        <begin position="164"/>
        <end position="178"/>
    </location>
</feature>
<feature type="compositionally biased region" description="Acidic residues" evidence="1">
    <location>
        <begin position="220"/>
        <end position="232"/>
    </location>
</feature>
<comment type="caution">
    <text evidence="2">The sequence shown here is derived from an EMBL/GenBank/DDBJ whole genome shotgun (WGS) entry which is preliminary data.</text>
</comment>
<feature type="region of interest" description="Disordered" evidence="1">
    <location>
        <begin position="323"/>
        <end position="574"/>
    </location>
</feature>
<dbReference type="PANTHER" id="PTHR33700:SF4">
    <property type="entry name" value="MYB-LIKE PROTEIN X"/>
    <property type="match status" value="1"/>
</dbReference>
<evidence type="ECO:0000256" key="1">
    <source>
        <dbReference type="SAM" id="MobiDB-lite"/>
    </source>
</evidence>
<sequence length="574" mass="62588">MVDTTMLPENTPLEFPQKDPGDVSSTKPTIETNSQIADSDNLLCGQLEEVENRYMVGFSHLLHYQERIRLVISGNYNMLKQSPSRGQRSKGIKVKHVLQICLLLAVCFWLIYQVKHSHDKKKEFDEHDAKISLNTRSGDEVIKFGRKDLNPLVEEGEQKIGKLDEEEVEEEAGGEEEENNKHEEEQQDEDNRTEEKEDDGGGGGDDEIDEQEQEKSDMDVDHEEDFIDDEKEREEGDEKESKERDAEDNDGQMEKESSSEDRDRDGGARNTHEAREEQYKADDASSAVTHDMQVGSTEDINGVMENTDENAEVNILEQGNEVNNTGEISVGENYSGVNVEEGEAVGNGSSSTETVDEVKGSETDSQGSLVSKSSITTNFSQPELTNKSTEVSTEFPSLLKQNGTETTTDSSQPRNASEGGTTSAEGYNLQDSVSKQNNSTAASDSRESGSNSTVSVETENAGGSSNSSTSAEYVVSEKTIRSSASSEAEDSSDSSTTVANSDAIPAEKLETSKGTDETDGSAASKSENPDEVQHDPIDSSDTSVALEEKEVSIDLDTLPDIRTEGSNSEDAAAE</sequence>
<dbReference type="AlphaFoldDB" id="A0AA88VPM3"/>
<accession>A0AA88VPM3</accession>
<feature type="compositionally biased region" description="Polar residues" evidence="1">
    <location>
        <begin position="363"/>
        <end position="456"/>
    </location>
</feature>
<gene>
    <name evidence="2" type="ORF">RJ639_011250</name>
</gene>
<dbReference type="PANTHER" id="PTHR33700">
    <property type="entry name" value="MYB-LIKE PROTEIN X"/>
    <property type="match status" value="1"/>
</dbReference>
<feature type="compositionally biased region" description="Basic and acidic residues" evidence="1">
    <location>
        <begin position="252"/>
        <end position="283"/>
    </location>
</feature>
<proteinExistence type="predicted"/>
<feature type="compositionally biased region" description="Basic and acidic residues" evidence="1">
    <location>
        <begin position="233"/>
        <end position="245"/>
    </location>
</feature>
<feature type="region of interest" description="Disordered" evidence="1">
    <location>
        <begin position="155"/>
        <end position="308"/>
    </location>
</feature>
<dbReference type="EMBL" id="JAVXUP010001408">
    <property type="protein sequence ID" value="KAK3011992.1"/>
    <property type="molecule type" value="Genomic_DNA"/>
</dbReference>
<feature type="compositionally biased region" description="Low complexity" evidence="1">
    <location>
        <begin position="457"/>
        <end position="471"/>
    </location>
</feature>